<dbReference type="Gene3D" id="3.70.10.10">
    <property type="match status" value="1"/>
</dbReference>
<gene>
    <name evidence="16" type="ORF">CDD80_278</name>
</gene>
<evidence type="ECO:0000256" key="8">
    <source>
        <dbReference type="ARBA" id="ARBA00022840"/>
    </source>
</evidence>
<dbReference type="Proteomes" id="UP000226431">
    <property type="component" value="Unassembled WGS sequence"/>
</dbReference>
<dbReference type="Pfam" id="PF00705">
    <property type="entry name" value="PCNA_N"/>
    <property type="match status" value="1"/>
</dbReference>
<feature type="domain" description="Pyridoxamine kinase/Phosphomethylpyrimidine kinase" evidence="15">
    <location>
        <begin position="380"/>
        <end position="508"/>
    </location>
</feature>
<evidence type="ECO:0000256" key="12">
    <source>
        <dbReference type="RuleBase" id="RU003671"/>
    </source>
</evidence>
<evidence type="ECO:0000256" key="2">
    <source>
        <dbReference type="ARBA" id="ARBA00008805"/>
    </source>
</evidence>
<comment type="subcellular location">
    <subcellularLocation>
        <location evidence="1 11">Nucleus</location>
    </subcellularLocation>
</comment>
<name>A0A2C5ZCH6_9HYPO</name>
<keyword evidence="9 12" id="KW-0238">DNA-binding</keyword>
<dbReference type="CDD" id="cd00577">
    <property type="entry name" value="PCNA"/>
    <property type="match status" value="1"/>
</dbReference>
<dbReference type="InterPro" id="IPR022649">
    <property type="entry name" value="Pr_cel_nuc_antig_C"/>
</dbReference>
<evidence type="ECO:0000259" key="14">
    <source>
        <dbReference type="Pfam" id="PF02747"/>
    </source>
</evidence>
<sequence length="607" mass="66300">MLEARLEQANILKKLVDSIKDLVQDCNFDCNDSGIALQAMDNSHVALVSMMLKAEGFSPYRCDRNIPLGVNLASLTKVLRAAQNEDILTLKAQDAPDVLNLVFESSENDRISEYDLKLMDIDQEHLGIPDTEYAASITMPAAEFRRICTDLAAMSESVSIEASKDGIKFACNGDIGNGSVVLRSHTNVDKPELNVDIELTDPVSLTFSLKYLVNFCKASSLSNTVKLCLSSEVPLLVEYNLSGSSYLRFYLAPKVRRLMGDERDSFLGRQNPVQVRRCNRMEKCYVGNKVAVLVLQSLGCDVAALNTVQFSNHTGYGQWTGKAVAADAVADLWAGLKQNSLDDLDMMLSGYMPGADVVAAVGAIAKELKEKDGQGPDRFFWVLDPVMGDNGSLYVADDVVPAYKALVPCADLILPNQFEANLLSGVSIVDMTSLTAAIQALHDRYRVPHVVITSVRLDGPHQPDGHLAVVGSSMKSDGKARLFRLVFPRIDAYFSGTGDMFGALVCVRMREAVAAVPGLSARPSWLSDDEVSARELPLARATEKVLASMHEVLSRTRDAMPAVVERVRRRAGEEGARCVESRAAELQLVQSLDCLRNPTVRFEAEAV</sequence>
<evidence type="ECO:0000256" key="10">
    <source>
        <dbReference type="ARBA" id="ARBA00023242"/>
    </source>
</evidence>
<dbReference type="GO" id="GO:0003677">
    <property type="term" value="F:DNA binding"/>
    <property type="evidence" value="ECO:0007669"/>
    <property type="project" value="UniProtKB-KW"/>
</dbReference>
<comment type="similarity">
    <text evidence="3 12">Belongs to the PCNA family.</text>
</comment>
<dbReference type="InterPro" id="IPR000730">
    <property type="entry name" value="Pr_cel_nuc_antig"/>
</dbReference>
<dbReference type="NCBIfam" id="TIGR00590">
    <property type="entry name" value="pcna"/>
    <property type="match status" value="1"/>
</dbReference>
<dbReference type="NCBIfam" id="TIGR00687">
    <property type="entry name" value="pyridox_kin"/>
    <property type="match status" value="1"/>
</dbReference>
<comment type="function">
    <text evidence="11">This protein is an auxiliary protein of DNA polymerase delta and is involved in the control of eukaryotic DNA replication by increasing the polymerase's processivity during elongation of the leading strand.</text>
</comment>
<evidence type="ECO:0000259" key="15">
    <source>
        <dbReference type="Pfam" id="PF08543"/>
    </source>
</evidence>
<proteinExistence type="inferred from homology"/>
<keyword evidence="8" id="KW-0067">ATP-binding</keyword>
<evidence type="ECO:0000256" key="1">
    <source>
        <dbReference type="ARBA" id="ARBA00004123"/>
    </source>
</evidence>
<dbReference type="GO" id="GO:0008478">
    <property type="term" value="F:pyridoxal kinase activity"/>
    <property type="evidence" value="ECO:0007669"/>
    <property type="project" value="InterPro"/>
</dbReference>
<keyword evidence="17" id="KW-1185">Reference proteome</keyword>
<dbReference type="GO" id="GO:0019985">
    <property type="term" value="P:translesion synthesis"/>
    <property type="evidence" value="ECO:0007669"/>
    <property type="project" value="TreeGrafter"/>
</dbReference>
<dbReference type="PRINTS" id="PR00339">
    <property type="entry name" value="PCNACYCLIN"/>
</dbReference>
<dbReference type="GO" id="GO:0005524">
    <property type="term" value="F:ATP binding"/>
    <property type="evidence" value="ECO:0007669"/>
    <property type="project" value="UniProtKB-KW"/>
</dbReference>
<dbReference type="EMBL" id="NJES01000107">
    <property type="protein sequence ID" value="PHH77716.1"/>
    <property type="molecule type" value="Genomic_DNA"/>
</dbReference>
<keyword evidence="10 11" id="KW-0539">Nucleus</keyword>
<dbReference type="InterPro" id="IPR004625">
    <property type="entry name" value="PyrdxlKinase"/>
</dbReference>
<dbReference type="STRING" id="2004952.A0A2C5ZCH6"/>
<dbReference type="GO" id="GO:0006275">
    <property type="term" value="P:regulation of DNA replication"/>
    <property type="evidence" value="ECO:0007669"/>
    <property type="project" value="InterPro"/>
</dbReference>
<dbReference type="Pfam" id="PF02747">
    <property type="entry name" value="PCNA_C"/>
    <property type="match status" value="1"/>
</dbReference>
<dbReference type="CDD" id="cd01173">
    <property type="entry name" value="pyridoxal_pyridoxamine_kinase"/>
    <property type="match status" value="1"/>
</dbReference>
<dbReference type="FunFam" id="3.70.10.10:FF:000001">
    <property type="entry name" value="Proliferating cell nuclear antigen"/>
    <property type="match status" value="1"/>
</dbReference>
<accession>A0A2C5ZCH6</accession>
<evidence type="ECO:0000313" key="16">
    <source>
        <dbReference type="EMBL" id="PHH77716.1"/>
    </source>
</evidence>
<evidence type="ECO:0000256" key="11">
    <source>
        <dbReference type="RuleBase" id="RU000641"/>
    </source>
</evidence>
<evidence type="ECO:0000256" key="3">
    <source>
        <dbReference type="ARBA" id="ARBA00010462"/>
    </source>
</evidence>
<evidence type="ECO:0000256" key="5">
    <source>
        <dbReference type="ARBA" id="ARBA00022705"/>
    </source>
</evidence>
<keyword evidence="7" id="KW-0418">Kinase</keyword>
<dbReference type="PANTHER" id="PTHR11352">
    <property type="entry name" value="PROLIFERATING CELL NUCLEAR ANTIGEN"/>
    <property type="match status" value="1"/>
</dbReference>
<keyword evidence="4" id="KW-0808">Transferase</keyword>
<comment type="caution">
    <text evidence="16">The sequence shown here is derived from an EMBL/GenBank/DDBJ whole genome shotgun (WGS) entry which is preliminary data.</text>
</comment>
<dbReference type="GO" id="GO:0006298">
    <property type="term" value="P:mismatch repair"/>
    <property type="evidence" value="ECO:0007669"/>
    <property type="project" value="TreeGrafter"/>
</dbReference>
<dbReference type="OrthoDB" id="2104723at2759"/>
<dbReference type="InterPro" id="IPR046938">
    <property type="entry name" value="DNA_clamp_sf"/>
</dbReference>
<dbReference type="GO" id="GO:0030337">
    <property type="term" value="F:DNA polymerase processivity factor activity"/>
    <property type="evidence" value="ECO:0007669"/>
    <property type="project" value="InterPro"/>
</dbReference>
<dbReference type="SUPFAM" id="SSF53613">
    <property type="entry name" value="Ribokinase-like"/>
    <property type="match status" value="1"/>
</dbReference>
<dbReference type="HAMAP" id="MF_00317">
    <property type="entry name" value="DNApol_clamp_arch"/>
    <property type="match status" value="1"/>
</dbReference>
<dbReference type="Gene3D" id="3.40.1190.20">
    <property type="match status" value="1"/>
</dbReference>
<organism evidence="16 17">
    <name type="scientific">Ophiocordyceps camponoti-rufipedis</name>
    <dbReference type="NCBI Taxonomy" id="2004952"/>
    <lineage>
        <taxon>Eukaryota</taxon>
        <taxon>Fungi</taxon>
        <taxon>Dikarya</taxon>
        <taxon>Ascomycota</taxon>
        <taxon>Pezizomycotina</taxon>
        <taxon>Sordariomycetes</taxon>
        <taxon>Hypocreomycetidae</taxon>
        <taxon>Hypocreales</taxon>
        <taxon>Ophiocordycipitaceae</taxon>
        <taxon>Ophiocordyceps</taxon>
    </lineage>
</organism>
<dbReference type="GO" id="GO:0043626">
    <property type="term" value="C:PCNA complex"/>
    <property type="evidence" value="ECO:0007669"/>
    <property type="project" value="TreeGrafter"/>
</dbReference>
<dbReference type="PROSITE" id="PS00293">
    <property type="entry name" value="PCNA_2"/>
    <property type="match status" value="1"/>
</dbReference>
<evidence type="ECO:0000259" key="13">
    <source>
        <dbReference type="Pfam" id="PF00705"/>
    </source>
</evidence>
<protein>
    <recommendedName>
        <fullName evidence="11">DNA sliding clamp PCNA</fullName>
    </recommendedName>
</protein>
<evidence type="ECO:0000313" key="17">
    <source>
        <dbReference type="Proteomes" id="UP000226431"/>
    </source>
</evidence>
<dbReference type="GO" id="GO:0009443">
    <property type="term" value="P:pyridoxal 5'-phosphate salvage"/>
    <property type="evidence" value="ECO:0007669"/>
    <property type="project" value="InterPro"/>
</dbReference>
<evidence type="ECO:0000256" key="4">
    <source>
        <dbReference type="ARBA" id="ARBA00022679"/>
    </source>
</evidence>
<evidence type="ECO:0000256" key="9">
    <source>
        <dbReference type="ARBA" id="ARBA00023125"/>
    </source>
</evidence>
<keyword evidence="5 12" id="KW-0235">DNA replication</keyword>
<dbReference type="GO" id="GO:0006272">
    <property type="term" value="P:leading strand elongation"/>
    <property type="evidence" value="ECO:0007669"/>
    <property type="project" value="TreeGrafter"/>
</dbReference>
<dbReference type="PROSITE" id="PS01251">
    <property type="entry name" value="PCNA_1"/>
    <property type="match status" value="1"/>
</dbReference>
<keyword evidence="6" id="KW-0547">Nucleotide-binding</keyword>
<dbReference type="AlphaFoldDB" id="A0A2C5ZCH6"/>
<dbReference type="InterPro" id="IPR022648">
    <property type="entry name" value="Pr_cel_nuc_antig_N"/>
</dbReference>
<feature type="domain" description="Proliferating cell nuclear antigen PCNA C-terminal" evidence="14">
    <location>
        <begin position="127"/>
        <end position="254"/>
    </location>
</feature>
<dbReference type="SUPFAM" id="SSF55979">
    <property type="entry name" value="DNA clamp"/>
    <property type="match status" value="2"/>
</dbReference>
<dbReference type="PANTHER" id="PTHR11352:SF0">
    <property type="entry name" value="PROLIFERATING CELL NUCLEAR ANTIGEN"/>
    <property type="match status" value="1"/>
</dbReference>
<dbReference type="InterPro" id="IPR013749">
    <property type="entry name" value="PM/HMP-P_kinase-1"/>
</dbReference>
<dbReference type="InterPro" id="IPR022659">
    <property type="entry name" value="Pr_cel_nuc_antig_CS"/>
</dbReference>
<reference evidence="16 17" key="1">
    <citation type="submission" date="2017-06" db="EMBL/GenBank/DDBJ databases">
        <title>Ant-infecting Ophiocordyceps genomes reveal a high diversity of potential behavioral manipulation genes and a possible major role for enterotoxins.</title>
        <authorList>
            <person name="De Bekker C."/>
            <person name="Evans H.C."/>
            <person name="Brachmann A."/>
            <person name="Hughes D.P."/>
        </authorList>
    </citation>
    <scope>NUCLEOTIDE SEQUENCE [LARGE SCALE GENOMIC DNA]</scope>
    <source>
        <strain evidence="16 17">Map16</strain>
    </source>
</reference>
<dbReference type="Pfam" id="PF08543">
    <property type="entry name" value="Phos_pyr_kin"/>
    <property type="match status" value="1"/>
</dbReference>
<dbReference type="InterPro" id="IPR029056">
    <property type="entry name" value="Ribokinase-like"/>
</dbReference>
<evidence type="ECO:0000256" key="6">
    <source>
        <dbReference type="ARBA" id="ARBA00022741"/>
    </source>
</evidence>
<evidence type="ECO:0000256" key="7">
    <source>
        <dbReference type="ARBA" id="ARBA00022777"/>
    </source>
</evidence>
<feature type="domain" description="Proliferating cell nuclear antigen PCNA N-terminal" evidence="13">
    <location>
        <begin position="1"/>
        <end position="123"/>
    </location>
</feature>
<comment type="similarity">
    <text evidence="2">Belongs to the pyridoxine kinase family.</text>
</comment>